<reference evidence="1" key="1">
    <citation type="journal article" date="2020" name="mSystems">
        <title>Genome- and Community-Level Interaction Insights into Carbon Utilization and Element Cycling Functions of Hydrothermarchaeota in Hydrothermal Sediment.</title>
        <authorList>
            <person name="Zhou Z."/>
            <person name="Liu Y."/>
            <person name="Xu W."/>
            <person name="Pan J."/>
            <person name="Luo Z.H."/>
            <person name="Li M."/>
        </authorList>
    </citation>
    <scope>NUCLEOTIDE SEQUENCE [LARGE SCALE GENOMIC DNA]</scope>
    <source>
        <strain evidence="1">SpSt-767</strain>
    </source>
</reference>
<dbReference type="InterPro" id="IPR027588">
    <property type="entry name" value="XXXCH_dom_fam"/>
</dbReference>
<dbReference type="EMBL" id="DTGR01000022">
    <property type="protein sequence ID" value="HHS28307.1"/>
    <property type="molecule type" value="Genomic_DNA"/>
</dbReference>
<dbReference type="AlphaFoldDB" id="A0A7V6A122"/>
<protein>
    <submittedName>
        <fullName evidence="1">GAK system XXXCH domain-containing protein</fullName>
    </submittedName>
</protein>
<comment type="caution">
    <text evidence="1">The sequence shown here is derived from an EMBL/GenBank/DDBJ whole genome shotgun (WGS) entry which is preliminary data.</text>
</comment>
<dbReference type="NCBIfam" id="TIGR04358">
    <property type="entry name" value="XXXCH_domain"/>
    <property type="match status" value="1"/>
</dbReference>
<name>A0A7V6A122_9BACT</name>
<organism evidence="1">
    <name type="scientific">Desulfobacca acetoxidans</name>
    <dbReference type="NCBI Taxonomy" id="60893"/>
    <lineage>
        <taxon>Bacteria</taxon>
        <taxon>Pseudomonadati</taxon>
        <taxon>Thermodesulfobacteriota</taxon>
        <taxon>Desulfobaccia</taxon>
        <taxon>Desulfobaccales</taxon>
        <taxon>Desulfobaccaceae</taxon>
        <taxon>Desulfobacca</taxon>
    </lineage>
</organism>
<accession>A0A7V6A122</accession>
<evidence type="ECO:0000313" key="1">
    <source>
        <dbReference type="EMBL" id="HHS28307.1"/>
    </source>
</evidence>
<proteinExistence type="predicted"/>
<sequence length="177" mass="19921">MSHEHDDTLPRQELADRLEAWARGLRAGRLEVEGKTWSVPEIVSAELSIHEKKGSLGLKLKCRWATLPEYRPEAREPVARWQESFKTLKKRMAGQFRGLQQAVSQGQFPDSQTLADFVSDSQAMAKMAEPEWGEALESYLAHLAALERAVAGQDLTAAKHEIGDLHTAMVTCHREFK</sequence>
<gene>
    <name evidence="1" type="ORF">ENV52_01210</name>
</gene>